<dbReference type="InterPro" id="IPR011608">
    <property type="entry name" value="PRD"/>
</dbReference>
<dbReference type="EMBL" id="CP009285">
    <property type="protein sequence ID" value="AIQ57353.1"/>
    <property type="molecule type" value="Genomic_DNA"/>
</dbReference>
<evidence type="ECO:0000259" key="2">
    <source>
        <dbReference type="PROSITE" id="PS51372"/>
    </source>
</evidence>
<evidence type="ECO:0000313" key="3">
    <source>
        <dbReference type="EMBL" id="AIQ57353.1"/>
    </source>
</evidence>
<dbReference type="InterPro" id="IPR036650">
    <property type="entry name" value="CAT_RNA-bd_dom_sf"/>
</dbReference>
<accession>A0A089LDZ2</accession>
<dbReference type="GO" id="GO:0006355">
    <property type="term" value="P:regulation of DNA-templated transcription"/>
    <property type="evidence" value="ECO:0007669"/>
    <property type="project" value="InterPro"/>
</dbReference>
<reference evidence="3" key="1">
    <citation type="submission" date="2014-08" db="EMBL/GenBank/DDBJ databases">
        <title>Comparative genomics of the Paenibacillus odorifer group.</title>
        <authorList>
            <person name="den Bakker H.C."/>
            <person name="Tsai Y.-C.Y.-C."/>
            <person name="Martin N."/>
            <person name="Korlach J."/>
            <person name="Wiedmann M."/>
        </authorList>
    </citation>
    <scope>NUCLEOTIDE SEQUENCE [LARGE SCALE GENOMIC DNA]</scope>
    <source>
        <strain evidence="3">DSM 13188</strain>
    </source>
</reference>
<dbReference type="InterPro" id="IPR004341">
    <property type="entry name" value="CAT_RNA-bd_dom"/>
</dbReference>
<dbReference type="GO" id="GO:0003723">
    <property type="term" value="F:RNA binding"/>
    <property type="evidence" value="ECO:0007669"/>
    <property type="project" value="InterPro"/>
</dbReference>
<evidence type="ECO:0000256" key="1">
    <source>
        <dbReference type="ARBA" id="ARBA00022737"/>
    </source>
</evidence>
<keyword evidence="1" id="KW-0677">Repeat</keyword>
<dbReference type="PROSITE" id="PS51372">
    <property type="entry name" value="PRD_2"/>
    <property type="match status" value="2"/>
</dbReference>
<organism evidence="3 4">
    <name type="scientific">Paenibacillus borealis</name>
    <dbReference type="NCBI Taxonomy" id="160799"/>
    <lineage>
        <taxon>Bacteria</taxon>
        <taxon>Bacillati</taxon>
        <taxon>Bacillota</taxon>
        <taxon>Bacilli</taxon>
        <taxon>Bacillales</taxon>
        <taxon>Paenibacillaceae</taxon>
        <taxon>Paenibacillus</taxon>
    </lineage>
</organism>
<dbReference type="Proteomes" id="UP000029518">
    <property type="component" value="Chromosome"/>
</dbReference>
<dbReference type="SUPFAM" id="SSF50151">
    <property type="entry name" value="SacY-like RNA-binding domain"/>
    <property type="match status" value="1"/>
</dbReference>
<dbReference type="SMART" id="SM01061">
    <property type="entry name" value="CAT_RBD"/>
    <property type="match status" value="1"/>
</dbReference>
<feature type="domain" description="PRD" evidence="2">
    <location>
        <begin position="65"/>
        <end position="170"/>
    </location>
</feature>
<gene>
    <name evidence="3" type="ORF">PBOR_10755</name>
</gene>
<dbReference type="SUPFAM" id="SSF63520">
    <property type="entry name" value="PTS-regulatory domain, PRD"/>
    <property type="match status" value="2"/>
</dbReference>
<dbReference type="NCBIfam" id="NF046042">
    <property type="entry name" value="LicT"/>
    <property type="match status" value="1"/>
</dbReference>
<dbReference type="PANTHER" id="PTHR30185">
    <property type="entry name" value="CRYPTIC BETA-GLUCOSIDE BGL OPERON ANTITERMINATOR"/>
    <property type="match status" value="1"/>
</dbReference>
<dbReference type="Gene3D" id="1.10.1790.10">
    <property type="entry name" value="PRD domain"/>
    <property type="match status" value="2"/>
</dbReference>
<dbReference type="HOGENOM" id="CLU_078802_0_0_9"/>
<dbReference type="Pfam" id="PF00874">
    <property type="entry name" value="PRD"/>
    <property type="match status" value="2"/>
</dbReference>
<dbReference type="Gene3D" id="2.30.24.10">
    <property type="entry name" value="CAT RNA-binding domain"/>
    <property type="match status" value="1"/>
</dbReference>
<dbReference type="OrthoDB" id="9813552at2"/>
<protein>
    <submittedName>
        <fullName evidence="3">Transcription antiterminator LicT</fullName>
    </submittedName>
</protein>
<dbReference type="PANTHER" id="PTHR30185:SF15">
    <property type="entry name" value="CRYPTIC BETA-GLUCOSIDE BGL OPERON ANTITERMINATOR"/>
    <property type="match status" value="1"/>
</dbReference>
<feature type="domain" description="PRD" evidence="2">
    <location>
        <begin position="171"/>
        <end position="282"/>
    </location>
</feature>
<dbReference type="InterPro" id="IPR050661">
    <property type="entry name" value="BglG_antiterminators"/>
</dbReference>
<dbReference type="InterPro" id="IPR036634">
    <property type="entry name" value="PRD_sf"/>
</dbReference>
<sequence>MKIAKVLNNNVVTVIDASGKELVVMGRGIAFKKQAGDDIDDDKVEKVFSLENKEGSQKLMSLLSEIPIEYVECTDEVIRYAETVLGEKLHDSIYISLTDHIHFAIDRHRQGLQIKNALLWEIKRMYRKEFSIGLKALQIIEERLGVLLPEDECAFITMHLVNAQMNGEMRETVSITNIVKDILNIVRRSFLIELDEESLGYYRFLTHLKFFAQRVVQGTAAEDRDKDHALHDLVMQQYPAAHACAMKIAEYTRKIYKRVLSKEEILYLTIHIERINRNEKDVTE</sequence>
<dbReference type="KEGG" id="pbd:PBOR_10755"/>
<name>A0A089LDZ2_PAEBO</name>
<keyword evidence="4" id="KW-1185">Reference proteome</keyword>
<dbReference type="AlphaFoldDB" id="A0A089LDZ2"/>
<dbReference type="RefSeq" id="WP_042211600.1">
    <property type="nucleotide sequence ID" value="NZ_CP009285.1"/>
</dbReference>
<proteinExistence type="predicted"/>
<evidence type="ECO:0000313" key="4">
    <source>
        <dbReference type="Proteomes" id="UP000029518"/>
    </source>
</evidence>
<dbReference type="Pfam" id="PF03123">
    <property type="entry name" value="CAT_RBD"/>
    <property type="match status" value="1"/>
</dbReference>